<proteinExistence type="predicted"/>
<accession>A0AAD4EI43</accession>
<organism evidence="1 2">
    <name type="scientific">Suillus fuscotomentosus</name>
    <dbReference type="NCBI Taxonomy" id="1912939"/>
    <lineage>
        <taxon>Eukaryota</taxon>
        <taxon>Fungi</taxon>
        <taxon>Dikarya</taxon>
        <taxon>Basidiomycota</taxon>
        <taxon>Agaricomycotina</taxon>
        <taxon>Agaricomycetes</taxon>
        <taxon>Agaricomycetidae</taxon>
        <taxon>Boletales</taxon>
        <taxon>Suillineae</taxon>
        <taxon>Suillaceae</taxon>
        <taxon>Suillus</taxon>
    </lineage>
</organism>
<evidence type="ECO:0000313" key="2">
    <source>
        <dbReference type="Proteomes" id="UP001195769"/>
    </source>
</evidence>
<dbReference type="GeneID" id="64660393"/>
<comment type="caution">
    <text evidence="1">The sequence shown here is derived from an EMBL/GenBank/DDBJ whole genome shotgun (WGS) entry which is preliminary data.</text>
</comment>
<evidence type="ECO:0000313" key="1">
    <source>
        <dbReference type="EMBL" id="KAG1906560.1"/>
    </source>
</evidence>
<protein>
    <submittedName>
        <fullName evidence="1">Uncharacterized protein</fullName>
    </submittedName>
</protein>
<sequence length="328" mass="37786">MIAYHKQNEAHNSDVQLLNCRLIQRCVNSLSREQEFSAPEVVSYLVGWGDRYVSHHFETIHWSSVTSLLKKTYLQLSHVIQHTPEGGTVDVSDRSPQASDIEYAVLEIHEGSIRLQDQIHEYIDCSTELEGFNYLKYFLNTYDLRTHSSNSDLVPKRSDTSIHLSYKEEISHAGHVHTLRQDNHETIPHIPGPWFPHADDPASHSFYCALIPALLKPWRNIMQLKEADENFLTDEEEGNINSITEESITDEDIMRAANGTFGSRERVYADVAMNIAEEYRFFERNAEENLVINELANVVTDQQWADYLQWDNIIHNEPDAQDISAMDV</sequence>
<reference evidence="1" key="1">
    <citation type="journal article" date="2020" name="New Phytol.">
        <title>Comparative genomics reveals dynamic genome evolution in host specialist ectomycorrhizal fungi.</title>
        <authorList>
            <person name="Lofgren L.A."/>
            <person name="Nguyen N.H."/>
            <person name="Vilgalys R."/>
            <person name="Ruytinx J."/>
            <person name="Liao H.L."/>
            <person name="Branco S."/>
            <person name="Kuo A."/>
            <person name="LaButti K."/>
            <person name="Lipzen A."/>
            <person name="Andreopoulos W."/>
            <person name="Pangilinan J."/>
            <person name="Riley R."/>
            <person name="Hundley H."/>
            <person name="Na H."/>
            <person name="Barry K."/>
            <person name="Grigoriev I.V."/>
            <person name="Stajich J.E."/>
            <person name="Kennedy P.G."/>
        </authorList>
    </citation>
    <scope>NUCLEOTIDE SEQUENCE</scope>
    <source>
        <strain evidence="1">FC203</strain>
    </source>
</reference>
<dbReference type="EMBL" id="JABBWK010000004">
    <property type="protein sequence ID" value="KAG1906560.1"/>
    <property type="molecule type" value="Genomic_DNA"/>
</dbReference>
<gene>
    <name evidence="1" type="ORF">F5891DRAFT_1181971</name>
</gene>
<dbReference type="Proteomes" id="UP001195769">
    <property type="component" value="Unassembled WGS sequence"/>
</dbReference>
<name>A0AAD4EI43_9AGAM</name>
<keyword evidence="2" id="KW-1185">Reference proteome</keyword>
<dbReference type="AlphaFoldDB" id="A0AAD4EI43"/>
<dbReference type="RefSeq" id="XP_041232135.1">
    <property type="nucleotide sequence ID" value="XM_041366095.1"/>
</dbReference>